<feature type="region of interest" description="Disordered" evidence="13">
    <location>
        <begin position="235"/>
        <end position="257"/>
    </location>
</feature>
<dbReference type="GO" id="GO:0019432">
    <property type="term" value="P:triglyceride biosynthetic process"/>
    <property type="evidence" value="ECO:0007669"/>
    <property type="project" value="TreeGrafter"/>
</dbReference>
<evidence type="ECO:0000313" key="16">
    <source>
        <dbReference type="Proteomes" id="UP001234581"/>
    </source>
</evidence>
<feature type="transmembrane region" description="Helical" evidence="14">
    <location>
        <begin position="336"/>
        <end position="359"/>
    </location>
</feature>
<evidence type="ECO:0000256" key="14">
    <source>
        <dbReference type="SAM" id="Phobius"/>
    </source>
</evidence>
<dbReference type="InterPro" id="IPR014371">
    <property type="entry name" value="Oat_ACAT_DAG_ARE"/>
</dbReference>
<comment type="caution">
    <text evidence="15">The sequence shown here is derived from an EMBL/GenBank/DDBJ whole genome shotgun (WGS) entry which is preliminary data.</text>
</comment>
<feature type="transmembrane region" description="Helical" evidence="14">
    <location>
        <begin position="82"/>
        <end position="100"/>
    </location>
</feature>
<keyword evidence="16" id="KW-1185">Reference proteome</keyword>
<proteinExistence type="inferred from homology"/>
<feature type="transmembrane region" description="Helical" evidence="14">
    <location>
        <begin position="411"/>
        <end position="432"/>
    </location>
</feature>
<dbReference type="GeneID" id="83209809"/>
<evidence type="ECO:0000256" key="12">
    <source>
        <dbReference type="PIRSR" id="PIRSR000439-1"/>
    </source>
</evidence>
<evidence type="ECO:0000256" key="3">
    <source>
        <dbReference type="ARBA" id="ARBA00009010"/>
    </source>
</evidence>
<evidence type="ECO:0000256" key="5">
    <source>
        <dbReference type="ARBA" id="ARBA00022692"/>
    </source>
</evidence>
<sequence length="505" mass="58005">MATTLHRRPIKVVTDSEDDQSDIRHRSDFHITSRRVSTVLEEKHEDKKKRQTYQGLTHTIPIHTLSKASVLSKEAPPENYNGFIRLGMLVLGASNIRLIIENWMKYGLLIRLPHSYIPYQDYGLFVLAWLSVPLSLGISMVVEYAMAKLAIWARDTKPDVQSKVAVLERVASAMHIIHLTFLLAYPSYIVYTKIYHPLVGSAVVVICLIAFLKLTSYALVNRELRQLYVDGKLDQQDDDEDDDDEDNEVEDKDARYPNNIHPSNLVYFFFAPTLCYQPSYPRSPEFRATFFLKRVGELVVCLVMMYVLTEQYAKPTLANSLRALEDRNLVVIIERVLKLSTTAVVIWLLMFYALFHAFLNALSEVLRFGDRTFYLAWWNSGNLATYWRLWNRPVYLFFKRHVYIPSVQKGMSPAVCQLLVFLVSAVLHEVLVGVPTHAITGFAFWGMFGQIPLIALTRALEKWRGKDSALGNTIFWISFCVVGQPTIALLYYYQWAATHKDGMPS</sequence>
<keyword evidence="8 11" id="KW-0472">Membrane</keyword>
<feature type="transmembrane region" description="Helical" evidence="14">
    <location>
        <begin position="194"/>
        <end position="212"/>
    </location>
</feature>
<keyword evidence="5 14" id="KW-0812">Transmembrane</keyword>
<reference evidence="15 16" key="1">
    <citation type="submission" date="2023-03" db="EMBL/GenBank/DDBJ databases">
        <title>Genome sequence of Lichtheimia ornata CBS 291.66.</title>
        <authorList>
            <person name="Mohabir J.T."/>
            <person name="Shea T.P."/>
            <person name="Kurbessoian T."/>
            <person name="Berby B."/>
            <person name="Fontaine J."/>
            <person name="Livny J."/>
            <person name="Gnirke A."/>
            <person name="Stajich J.E."/>
            <person name="Cuomo C.A."/>
        </authorList>
    </citation>
    <scope>NUCLEOTIDE SEQUENCE [LARGE SCALE GENOMIC DNA]</scope>
    <source>
        <strain evidence="15">CBS 291.66</strain>
    </source>
</reference>
<evidence type="ECO:0000313" key="15">
    <source>
        <dbReference type="EMBL" id="KAJ8662060.1"/>
    </source>
</evidence>
<evidence type="ECO:0000256" key="10">
    <source>
        <dbReference type="ARBA" id="ARBA00023568"/>
    </source>
</evidence>
<dbReference type="Proteomes" id="UP001234581">
    <property type="component" value="Unassembled WGS sequence"/>
</dbReference>
<evidence type="ECO:0000256" key="9">
    <source>
        <dbReference type="ARBA" id="ARBA00023315"/>
    </source>
</evidence>
<keyword evidence="6 11" id="KW-0256">Endoplasmic reticulum</keyword>
<evidence type="ECO:0000256" key="1">
    <source>
        <dbReference type="ARBA" id="ARBA00004477"/>
    </source>
</evidence>
<evidence type="ECO:0000256" key="7">
    <source>
        <dbReference type="ARBA" id="ARBA00022989"/>
    </source>
</evidence>
<gene>
    <name evidence="15" type="ORF">O0I10_002392</name>
</gene>
<keyword evidence="4 11" id="KW-0808">Transferase</keyword>
<evidence type="ECO:0000256" key="6">
    <source>
        <dbReference type="ARBA" id="ARBA00022824"/>
    </source>
</evidence>
<evidence type="ECO:0000256" key="13">
    <source>
        <dbReference type="SAM" id="MobiDB-lite"/>
    </source>
</evidence>
<protein>
    <recommendedName>
        <fullName evidence="11">O-acyltransferase</fullName>
    </recommendedName>
</protein>
<comment type="subcellular location">
    <subcellularLocation>
        <location evidence="1 11">Endoplasmic reticulum membrane</location>
        <topology evidence="1 11">Multi-pass membrane protein</topology>
    </subcellularLocation>
</comment>
<feature type="transmembrane region" description="Helical" evidence="14">
    <location>
        <begin position="438"/>
        <end position="457"/>
    </location>
</feature>
<feature type="compositionally biased region" description="Acidic residues" evidence="13">
    <location>
        <begin position="236"/>
        <end position="251"/>
    </location>
</feature>
<feature type="transmembrane region" description="Helical" evidence="14">
    <location>
        <begin position="122"/>
        <end position="145"/>
    </location>
</feature>
<dbReference type="GO" id="GO:0004144">
    <property type="term" value="F:diacylglycerol O-acyltransferase activity"/>
    <property type="evidence" value="ECO:0007669"/>
    <property type="project" value="TreeGrafter"/>
</dbReference>
<dbReference type="Pfam" id="PF03062">
    <property type="entry name" value="MBOAT"/>
    <property type="match status" value="1"/>
</dbReference>
<comment type="similarity">
    <text evidence="3 11">Belongs to the membrane-bound acyltransferase family. Sterol o-acyltransferase subfamily.</text>
</comment>
<evidence type="ECO:0000256" key="8">
    <source>
        <dbReference type="ARBA" id="ARBA00023136"/>
    </source>
</evidence>
<dbReference type="RefSeq" id="XP_058346973.1">
    <property type="nucleotide sequence ID" value="XM_058482475.1"/>
</dbReference>
<evidence type="ECO:0000256" key="4">
    <source>
        <dbReference type="ARBA" id="ARBA00022679"/>
    </source>
</evidence>
<keyword evidence="7 14" id="KW-1133">Transmembrane helix</keyword>
<comment type="function">
    <text evidence="10">Sterol O-acyltransferase that catalyzes the formation of stery esters.</text>
</comment>
<feature type="active site" evidence="12">
    <location>
        <position position="428"/>
    </location>
</feature>
<feature type="transmembrane region" description="Helical" evidence="14">
    <location>
        <begin position="371"/>
        <end position="390"/>
    </location>
</feature>
<dbReference type="AlphaFoldDB" id="A0AAD7Y0Y4"/>
<feature type="transmembrane region" description="Helical" evidence="14">
    <location>
        <begin position="166"/>
        <end position="188"/>
    </location>
</feature>
<comment type="pathway">
    <text evidence="2">Lipid metabolism.</text>
</comment>
<dbReference type="PIRSF" id="PIRSF000439">
    <property type="entry name" value="Oat_ACAT_DAG_ARE"/>
    <property type="match status" value="1"/>
</dbReference>
<dbReference type="PANTHER" id="PTHR10408">
    <property type="entry name" value="STEROL O-ACYLTRANSFERASE"/>
    <property type="match status" value="1"/>
</dbReference>
<keyword evidence="9 11" id="KW-0012">Acyltransferase</keyword>
<accession>A0AAD7Y0Y4</accession>
<organism evidence="15 16">
    <name type="scientific">Lichtheimia ornata</name>
    <dbReference type="NCBI Taxonomy" id="688661"/>
    <lineage>
        <taxon>Eukaryota</taxon>
        <taxon>Fungi</taxon>
        <taxon>Fungi incertae sedis</taxon>
        <taxon>Mucoromycota</taxon>
        <taxon>Mucoromycotina</taxon>
        <taxon>Mucoromycetes</taxon>
        <taxon>Mucorales</taxon>
        <taxon>Lichtheimiaceae</taxon>
        <taxon>Lichtheimia</taxon>
    </lineage>
</organism>
<dbReference type="GO" id="GO:0005789">
    <property type="term" value="C:endoplasmic reticulum membrane"/>
    <property type="evidence" value="ECO:0007669"/>
    <property type="project" value="UniProtKB-SubCell"/>
</dbReference>
<dbReference type="EMBL" id="JARTCD010000006">
    <property type="protein sequence ID" value="KAJ8662060.1"/>
    <property type="molecule type" value="Genomic_DNA"/>
</dbReference>
<name>A0AAD7Y0Y4_9FUNG</name>
<evidence type="ECO:0000256" key="2">
    <source>
        <dbReference type="ARBA" id="ARBA00005189"/>
    </source>
</evidence>
<evidence type="ECO:0000256" key="11">
    <source>
        <dbReference type="PIRNR" id="PIRNR000439"/>
    </source>
</evidence>
<feature type="transmembrane region" description="Helical" evidence="14">
    <location>
        <begin position="469"/>
        <end position="493"/>
    </location>
</feature>
<dbReference type="InterPro" id="IPR004299">
    <property type="entry name" value="MBOAT_fam"/>
</dbReference>
<dbReference type="PANTHER" id="PTHR10408:SF7">
    <property type="entry name" value="DIACYLGLYCEROL O-ACYLTRANSFERASE 1"/>
    <property type="match status" value="1"/>
</dbReference>